<dbReference type="Proteomes" id="UP000192434">
    <property type="component" value="Unassembled WGS sequence"/>
</dbReference>
<evidence type="ECO:0000256" key="9">
    <source>
        <dbReference type="ARBA" id="ARBA00025737"/>
    </source>
</evidence>
<dbReference type="Pfam" id="PF04261">
    <property type="entry name" value="Dyp_perox_N"/>
    <property type="match status" value="1"/>
</dbReference>
<dbReference type="InterPro" id="IPR048328">
    <property type="entry name" value="Dyp_perox_C"/>
</dbReference>
<evidence type="ECO:0000256" key="7">
    <source>
        <dbReference type="ARBA" id="ARBA00023004"/>
    </source>
</evidence>
<dbReference type="GO" id="GO:0033212">
    <property type="term" value="P:iron import into cell"/>
    <property type="evidence" value="ECO:0007669"/>
    <property type="project" value="InterPro"/>
</dbReference>
<keyword evidence="6 13" id="KW-0560">Oxidoreductase</keyword>
<dbReference type="STRING" id="1578165.BKG68_20460"/>
<comment type="catalytic activity">
    <reaction evidence="12">
        <text>heme b + 2 H(+) = protoporphyrin IX + Fe(2+)</text>
        <dbReference type="Rhea" id="RHEA:22584"/>
        <dbReference type="ChEBI" id="CHEBI:15378"/>
        <dbReference type="ChEBI" id="CHEBI:29033"/>
        <dbReference type="ChEBI" id="CHEBI:57306"/>
        <dbReference type="ChEBI" id="CHEBI:60344"/>
        <dbReference type="EC" id="4.98.1.1"/>
    </reaction>
    <physiologicalReaction direction="left-to-right" evidence="12">
        <dbReference type="Rhea" id="RHEA:22585"/>
    </physiologicalReaction>
</comment>
<dbReference type="GO" id="GO:0030313">
    <property type="term" value="C:cell envelope"/>
    <property type="evidence" value="ECO:0007669"/>
    <property type="project" value="UniProtKB-SubCell"/>
</dbReference>
<evidence type="ECO:0000259" key="15">
    <source>
        <dbReference type="Pfam" id="PF20628"/>
    </source>
</evidence>
<dbReference type="PANTHER" id="PTHR30521">
    <property type="entry name" value="DEFERROCHELATASE/PEROXIDASE"/>
    <property type="match status" value="1"/>
</dbReference>
<protein>
    <recommendedName>
        <fullName evidence="10 13">Deferrochelatase</fullName>
        <ecNumber evidence="13">1.11.1.-</ecNumber>
    </recommendedName>
    <alternativeName>
        <fullName evidence="11 13">Peroxidase EfeB</fullName>
    </alternativeName>
</protein>
<evidence type="ECO:0000256" key="3">
    <source>
        <dbReference type="ARBA" id="ARBA00022617"/>
    </source>
</evidence>
<evidence type="ECO:0000256" key="1">
    <source>
        <dbReference type="ARBA" id="ARBA00004196"/>
    </source>
</evidence>
<evidence type="ECO:0000259" key="14">
    <source>
        <dbReference type="Pfam" id="PF04261"/>
    </source>
</evidence>
<dbReference type="InterPro" id="IPR048327">
    <property type="entry name" value="Dyp_perox_N"/>
</dbReference>
<dbReference type="AlphaFoldDB" id="A0A1X0JAA2"/>
<dbReference type="NCBIfam" id="TIGR01412">
    <property type="entry name" value="tat_substr_1"/>
    <property type="match status" value="1"/>
</dbReference>
<keyword evidence="2 13" id="KW-0575">Peroxidase</keyword>
<dbReference type="GO" id="GO:0004325">
    <property type="term" value="F:ferrochelatase activity"/>
    <property type="evidence" value="ECO:0007669"/>
    <property type="project" value="UniProtKB-EC"/>
</dbReference>
<dbReference type="RefSeq" id="WP_083014538.1">
    <property type="nucleotide sequence ID" value="NZ_MVII01000009.1"/>
</dbReference>
<dbReference type="OrthoDB" id="9781066at2"/>
<comment type="subcellular location">
    <subcellularLocation>
        <location evidence="1">Cell envelope</location>
    </subcellularLocation>
</comment>
<evidence type="ECO:0000256" key="8">
    <source>
        <dbReference type="ARBA" id="ARBA00023239"/>
    </source>
</evidence>
<reference evidence="16 17" key="1">
    <citation type="submission" date="2016-12" db="EMBL/GenBank/DDBJ databases">
        <title>The new phylogeny of genus Mycobacterium.</title>
        <authorList>
            <person name="Tortoli E."/>
            <person name="Trovato A."/>
            <person name="Cirillo D.M."/>
        </authorList>
    </citation>
    <scope>NUCLEOTIDE SEQUENCE [LARGE SCALE GENOMIC DNA]</scope>
    <source>
        <strain evidence="16 17">CCUG 66554</strain>
    </source>
</reference>
<evidence type="ECO:0000256" key="6">
    <source>
        <dbReference type="ARBA" id="ARBA00023002"/>
    </source>
</evidence>
<keyword evidence="4 13" id="KW-0479">Metal-binding</keyword>
<dbReference type="PANTHER" id="PTHR30521:SF4">
    <property type="entry name" value="DEFERROCHELATASE"/>
    <property type="match status" value="1"/>
</dbReference>
<name>A0A1X0JAA2_9MYCO</name>
<dbReference type="EC" id="1.11.1.-" evidence="13"/>
<gene>
    <name evidence="16" type="ORF">BST43_08770</name>
</gene>
<evidence type="ECO:0000313" key="17">
    <source>
        <dbReference type="Proteomes" id="UP000192434"/>
    </source>
</evidence>
<evidence type="ECO:0000313" key="16">
    <source>
        <dbReference type="EMBL" id="ORB58908.1"/>
    </source>
</evidence>
<dbReference type="Pfam" id="PF20628">
    <property type="entry name" value="Dyp_perox_C"/>
    <property type="match status" value="1"/>
</dbReference>
<dbReference type="PROSITE" id="PS51318">
    <property type="entry name" value="TAT"/>
    <property type="match status" value="1"/>
</dbReference>
<dbReference type="NCBIfam" id="TIGR01413">
    <property type="entry name" value="Dyp_perox_fam"/>
    <property type="match status" value="1"/>
</dbReference>
<evidence type="ECO:0000256" key="5">
    <source>
        <dbReference type="ARBA" id="ARBA00022729"/>
    </source>
</evidence>
<evidence type="ECO:0000256" key="4">
    <source>
        <dbReference type="ARBA" id="ARBA00022723"/>
    </source>
</evidence>
<keyword evidence="3 13" id="KW-0349">Heme</keyword>
<evidence type="ECO:0000256" key="10">
    <source>
        <dbReference type="ARBA" id="ARBA00033771"/>
    </source>
</evidence>
<dbReference type="InterPro" id="IPR006311">
    <property type="entry name" value="TAT_signal"/>
</dbReference>
<keyword evidence="7 13" id="KW-0408">Iron</keyword>
<comment type="similarity">
    <text evidence="9 13">Belongs to the DyP-type peroxidase family.</text>
</comment>
<keyword evidence="8" id="KW-0456">Lyase</keyword>
<comment type="caution">
    <text evidence="16">The sequence shown here is derived from an EMBL/GenBank/DDBJ whole genome shotgun (WGS) entry which is preliminary data.</text>
</comment>
<dbReference type="GO" id="GO:0020037">
    <property type="term" value="F:heme binding"/>
    <property type="evidence" value="ECO:0007669"/>
    <property type="project" value="InterPro"/>
</dbReference>
<dbReference type="InterPro" id="IPR006313">
    <property type="entry name" value="EfeB/EfeN"/>
</dbReference>
<comment type="cofactor">
    <cofactor evidence="13">
        <name>heme b</name>
        <dbReference type="ChEBI" id="CHEBI:60344"/>
    </cofactor>
    <text evidence="13">Binds 1 heme b (iron(II)-protoporphyrin IX) group non-covalently per subunit.</text>
</comment>
<evidence type="ECO:0000256" key="2">
    <source>
        <dbReference type="ARBA" id="ARBA00022559"/>
    </source>
</evidence>
<dbReference type="InterPro" id="IPR011008">
    <property type="entry name" value="Dimeric_a/b-barrel"/>
</dbReference>
<dbReference type="EMBL" id="MVII01000009">
    <property type="protein sequence ID" value="ORB58908.1"/>
    <property type="molecule type" value="Genomic_DNA"/>
</dbReference>
<evidence type="ECO:0000256" key="13">
    <source>
        <dbReference type="RuleBase" id="RU365017"/>
    </source>
</evidence>
<dbReference type="InterPro" id="IPR006314">
    <property type="entry name" value="Dyp_peroxidase"/>
</dbReference>
<sequence length="437" mass="46721">MPSTRCPRRSARCRVSSPAGSGINRRKLLGAAGVTAAVAGAAGAGVLGGRASAASTGPVNTKVPFRGEHQAGIVTPAQDRMHFCAFDVMPNATRGEVQAMLRQWTEMAERMTQGQETTPGGAVDGNPYAPPTDTGEALDLAASALTLTIGFGPSFFRKDGVDRFGIADKLPAPLQELPKFRNEKLDPARCGGDICIQACADDPQVAVHAIRNLARVGFGTVAVKWSQLGFGRTSSTSRSQVTPRNLFGFKDGTRNIKAEDTGKVEASVWVGKGDNPEWMTGGTYLVARRIRMLIESWDRTVLNEQERVIGRTKGSGAPIGQTDEFAPIAFTGDKPDGEPLLDVDAHVRLASAEELGGIEILRRGYNFTDGSDGFGHLDAGLFFIAFVRNPQTQFIPMQRKLATEDALNEYILHTGSALFACPPGLGPKEYWGQALFG</sequence>
<dbReference type="GO" id="GO:0005829">
    <property type="term" value="C:cytosol"/>
    <property type="evidence" value="ECO:0007669"/>
    <property type="project" value="TreeGrafter"/>
</dbReference>
<dbReference type="GO" id="GO:0004601">
    <property type="term" value="F:peroxidase activity"/>
    <property type="evidence" value="ECO:0007669"/>
    <property type="project" value="UniProtKB-KW"/>
</dbReference>
<evidence type="ECO:0000256" key="11">
    <source>
        <dbReference type="ARBA" id="ARBA00033775"/>
    </source>
</evidence>
<keyword evidence="5" id="KW-0732">Signal</keyword>
<comment type="function">
    <text evidence="13">Involved in the recovery of exogenous heme iron. Extracts iron from heme while preserving the protoporphyrin ring intact.</text>
</comment>
<dbReference type="PROSITE" id="PS51404">
    <property type="entry name" value="DYP_PEROXIDASE"/>
    <property type="match status" value="1"/>
</dbReference>
<evidence type="ECO:0000256" key="12">
    <source>
        <dbReference type="ARBA" id="ARBA00048856"/>
    </source>
</evidence>
<proteinExistence type="inferred from homology"/>
<dbReference type="SUPFAM" id="SSF54909">
    <property type="entry name" value="Dimeric alpha+beta barrel"/>
    <property type="match status" value="1"/>
</dbReference>
<feature type="domain" description="Dyp-type peroxidase N-terminal" evidence="14">
    <location>
        <begin position="70"/>
        <end position="230"/>
    </location>
</feature>
<dbReference type="GO" id="GO:0046872">
    <property type="term" value="F:metal ion binding"/>
    <property type="evidence" value="ECO:0007669"/>
    <property type="project" value="UniProtKB-KW"/>
</dbReference>
<organism evidence="16 17">
    <name type="scientific">Mycobacteroides saopaulense</name>
    <dbReference type="NCBI Taxonomy" id="1578165"/>
    <lineage>
        <taxon>Bacteria</taxon>
        <taxon>Bacillati</taxon>
        <taxon>Actinomycetota</taxon>
        <taxon>Actinomycetes</taxon>
        <taxon>Mycobacteriales</taxon>
        <taxon>Mycobacteriaceae</taxon>
        <taxon>Mycobacteroides</taxon>
    </lineage>
</organism>
<feature type="domain" description="Dyp-type peroxidase C-terminal" evidence="15">
    <location>
        <begin position="242"/>
        <end position="424"/>
    </location>
</feature>
<accession>A0A1X0JAA2</accession>